<protein>
    <submittedName>
        <fullName evidence="1">Uncharacterized protein</fullName>
    </submittedName>
</protein>
<dbReference type="EMBL" id="MU004334">
    <property type="protein sequence ID" value="KAF2656655.1"/>
    <property type="molecule type" value="Genomic_DNA"/>
</dbReference>
<dbReference type="AlphaFoldDB" id="A0A6A6T9J6"/>
<organism evidence="1 2">
    <name type="scientific">Lophiostoma macrostomum CBS 122681</name>
    <dbReference type="NCBI Taxonomy" id="1314788"/>
    <lineage>
        <taxon>Eukaryota</taxon>
        <taxon>Fungi</taxon>
        <taxon>Dikarya</taxon>
        <taxon>Ascomycota</taxon>
        <taxon>Pezizomycotina</taxon>
        <taxon>Dothideomycetes</taxon>
        <taxon>Pleosporomycetidae</taxon>
        <taxon>Pleosporales</taxon>
        <taxon>Lophiostomataceae</taxon>
        <taxon>Lophiostoma</taxon>
    </lineage>
</organism>
<evidence type="ECO:0000313" key="2">
    <source>
        <dbReference type="Proteomes" id="UP000799324"/>
    </source>
</evidence>
<evidence type="ECO:0000313" key="1">
    <source>
        <dbReference type="EMBL" id="KAF2656655.1"/>
    </source>
</evidence>
<gene>
    <name evidence="1" type="ORF">K491DRAFT_370463</name>
</gene>
<proteinExistence type="predicted"/>
<dbReference type="Proteomes" id="UP000799324">
    <property type="component" value="Unassembled WGS sequence"/>
</dbReference>
<sequence>MLLHFDDIFRLRSPVNNTSQGRKAIQEEASSHGKTFRNGILWGQRLGRLDPLRGRQDQAVIVPLMFREWYLFLGRCKVGDSSGGQAGFRALIVAKDDDNGRIFEMEEASPAFLALVVVKCDTVARRFWLFDTFTITDQAKALSRIKGLWARERGPYAPWQSVAKGETVLCCVAILEMKDWILDRSKEIFVD</sequence>
<name>A0A6A6T9J6_9PLEO</name>
<keyword evidence="2" id="KW-1185">Reference proteome</keyword>
<accession>A0A6A6T9J6</accession>
<reference evidence="1" key="1">
    <citation type="journal article" date="2020" name="Stud. Mycol.">
        <title>101 Dothideomycetes genomes: a test case for predicting lifestyles and emergence of pathogens.</title>
        <authorList>
            <person name="Haridas S."/>
            <person name="Albert R."/>
            <person name="Binder M."/>
            <person name="Bloem J."/>
            <person name="Labutti K."/>
            <person name="Salamov A."/>
            <person name="Andreopoulos B."/>
            <person name="Baker S."/>
            <person name="Barry K."/>
            <person name="Bills G."/>
            <person name="Bluhm B."/>
            <person name="Cannon C."/>
            <person name="Castanera R."/>
            <person name="Culley D."/>
            <person name="Daum C."/>
            <person name="Ezra D."/>
            <person name="Gonzalez J."/>
            <person name="Henrissat B."/>
            <person name="Kuo A."/>
            <person name="Liang C."/>
            <person name="Lipzen A."/>
            <person name="Lutzoni F."/>
            <person name="Magnuson J."/>
            <person name="Mondo S."/>
            <person name="Nolan M."/>
            <person name="Ohm R."/>
            <person name="Pangilinan J."/>
            <person name="Park H.-J."/>
            <person name="Ramirez L."/>
            <person name="Alfaro M."/>
            <person name="Sun H."/>
            <person name="Tritt A."/>
            <person name="Yoshinaga Y."/>
            <person name="Zwiers L.-H."/>
            <person name="Turgeon B."/>
            <person name="Goodwin S."/>
            <person name="Spatafora J."/>
            <person name="Crous P."/>
            <person name="Grigoriev I."/>
        </authorList>
    </citation>
    <scope>NUCLEOTIDE SEQUENCE</scope>
    <source>
        <strain evidence="1">CBS 122681</strain>
    </source>
</reference>